<accession>A0AAV7SCA7</accession>
<dbReference type="AlphaFoldDB" id="A0AAV7SCA7"/>
<dbReference type="Proteomes" id="UP001066276">
    <property type="component" value="Chromosome 4_2"/>
</dbReference>
<feature type="non-terminal residue" evidence="1">
    <location>
        <position position="1"/>
    </location>
</feature>
<name>A0AAV7SCA7_PLEWA</name>
<feature type="non-terminal residue" evidence="1">
    <location>
        <position position="133"/>
    </location>
</feature>
<sequence>PESSEAMWVRTQLQGVPIYTWLTDRTVKHTTSNSLLIAAHACWRRYVQKGGTGSPYSPLIFLGQIPGGTRLLKAHSLAPWAEAGIETVGNCFDDGVMMSFEAIRDFTSVGSGQIMSYYSICHLTKKAWVGGDQ</sequence>
<evidence type="ECO:0000313" key="1">
    <source>
        <dbReference type="EMBL" id="KAJ1160713.1"/>
    </source>
</evidence>
<protein>
    <submittedName>
        <fullName evidence="1">Uncharacterized protein</fullName>
    </submittedName>
</protein>
<comment type="caution">
    <text evidence="1">The sequence shown here is derived from an EMBL/GenBank/DDBJ whole genome shotgun (WGS) entry which is preliminary data.</text>
</comment>
<reference evidence="1" key="1">
    <citation type="journal article" date="2022" name="bioRxiv">
        <title>Sequencing and chromosome-scale assembly of the giantPleurodeles waltlgenome.</title>
        <authorList>
            <person name="Brown T."/>
            <person name="Elewa A."/>
            <person name="Iarovenko S."/>
            <person name="Subramanian E."/>
            <person name="Araus A.J."/>
            <person name="Petzold A."/>
            <person name="Susuki M."/>
            <person name="Suzuki K.-i.T."/>
            <person name="Hayashi T."/>
            <person name="Toyoda A."/>
            <person name="Oliveira C."/>
            <person name="Osipova E."/>
            <person name="Leigh N.D."/>
            <person name="Simon A."/>
            <person name="Yun M.H."/>
        </authorList>
    </citation>
    <scope>NUCLEOTIDE SEQUENCE</scope>
    <source>
        <strain evidence="1">20211129_DDA</strain>
        <tissue evidence="1">Liver</tissue>
    </source>
</reference>
<proteinExistence type="predicted"/>
<keyword evidence="2" id="KW-1185">Reference proteome</keyword>
<dbReference type="EMBL" id="JANPWB010000008">
    <property type="protein sequence ID" value="KAJ1160713.1"/>
    <property type="molecule type" value="Genomic_DNA"/>
</dbReference>
<gene>
    <name evidence="1" type="ORF">NDU88_001206</name>
</gene>
<organism evidence="1 2">
    <name type="scientific">Pleurodeles waltl</name>
    <name type="common">Iberian ribbed newt</name>
    <dbReference type="NCBI Taxonomy" id="8319"/>
    <lineage>
        <taxon>Eukaryota</taxon>
        <taxon>Metazoa</taxon>
        <taxon>Chordata</taxon>
        <taxon>Craniata</taxon>
        <taxon>Vertebrata</taxon>
        <taxon>Euteleostomi</taxon>
        <taxon>Amphibia</taxon>
        <taxon>Batrachia</taxon>
        <taxon>Caudata</taxon>
        <taxon>Salamandroidea</taxon>
        <taxon>Salamandridae</taxon>
        <taxon>Pleurodelinae</taxon>
        <taxon>Pleurodeles</taxon>
    </lineage>
</organism>
<evidence type="ECO:0000313" key="2">
    <source>
        <dbReference type="Proteomes" id="UP001066276"/>
    </source>
</evidence>